<keyword evidence="4" id="KW-1185">Reference proteome</keyword>
<dbReference type="InterPro" id="IPR036188">
    <property type="entry name" value="FAD/NAD-bd_sf"/>
</dbReference>
<dbReference type="PRINTS" id="PR00368">
    <property type="entry name" value="FADPNR"/>
</dbReference>
<evidence type="ECO:0000259" key="2">
    <source>
        <dbReference type="Pfam" id="PF07992"/>
    </source>
</evidence>
<keyword evidence="1" id="KW-0812">Transmembrane</keyword>
<sequence length="397" mass="45053">MIFSFILYIIFFFYEYGLSFAFSLLKILLICQSWFNILVSKVTNKTPIEDRKRVVIIGGGFSGSIVAQKLENDYQVTLIDTKDFFEFTPSILRTIVEPTHVRKIQVFHSHYLKNTNVVQKEVMGVAEREVVLDDRTIGFDYLVINSGSSYNSPFKESSVVASARANTLRENYYHIRKLKKILIIGGGIVGVELAAEIVSSFKGKEVTIVHSQSKLMNRFPKKAIKYAEQYLLDRGVRIIYNERVIAHRGNVFVTDQASEIIADQAFLCTGIAPNSGFIRNSYPDALSEFGYIKANEFLQMAGSTYYRNIFVSGDVLDVREEKLAQTAECTASIVVNNINALETRSEHKFKSYRPFSKPVLVSLGKYCGIFVYKNMAVTGFLPAMLKEAVEYKTMVRY</sequence>
<dbReference type="InterPro" id="IPR023753">
    <property type="entry name" value="FAD/NAD-binding_dom"/>
</dbReference>
<dbReference type="EMBL" id="AJWJ01000158">
    <property type="protein sequence ID" value="KAF2074220.1"/>
    <property type="molecule type" value="Genomic_DNA"/>
</dbReference>
<evidence type="ECO:0000313" key="3">
    <source>
        <dbReference type="EMBL" id="KAF2074220.1"/>
    </source>
</evidence>
<feature type="transmembrane region" description="Helical" evidence="1">
    <location>
        <begin position="6"/>
        <end position="31"/>
    </location>
</feature>
<dbReference type="Pfam" id="PF07992">
    <property type="entry name" value="Pyr_redox_2"/>
    <property type="match status" value="1"/>
</dbReference>
<feature type="domain" description="FAD/NAD(P)-binding" evidence="2">
    <location>
        <begin position="53"/>
        <end position="328"/>
    </location>
</feature>
<dbReference type="Proteomes" id="UP000695562">
    <property type="component" value="Unassembled WGS sequence"/>
</dbReference>
<keyword evidence="1" id="KW-0472">Membrane</keyword>
<dbReference type="PANTHER" id="PTHR43735">
    <property type="entry name" value="APOPTOSIS-INDUCING FACTOR 1"/>
    <property type="match status" value="1"/>
</dbReference>
<evidence type="ECO:0000313" key="4">
    <source>
        <dbReference type="Proteomes" id="UP000695562"/>
    </source>
</evidence>
<dbReference type="PANTHER" id="PTHR43735:SF6">
    <property type="entry name" value="FAD_NAD(P)-BINDING DOMAIN-CONTAINING PROTEIN"/>
    <property type="match status" value="1"/>
</dbReference>
<evidence type="ECO:0000256" key="1">
    <source>
        <dbReference type="SAM" id="Phobius"/>
    </source>
</evidence>
<organism evidence="3 4">
    <name type="scientific">Polysphondylium violaceum</name>
    <dbReference type="NCBI Taxonomy" id="133409"/>
    <lineage>
        <taxon>Eukaryota</taxon>
        <taxon>Amoebozoa</taxon>
        <taxon>Evosea</taxon>
        <taxon>Eumycetozoa</taxon>
        <taxon>Dictyostelia</taxon>
        <taxon>Dictyosteliales</taxon>
        <taxon>Dictyosteliaceae</taxon>
        <taxon>Polysphondylium</taxon>
    </lineage>
</organism>
<dbReference type="PRINTS" id="PR00469">
    <property type="entry name" value="PNDRDTASEII"/>
</dbReference>
<dbReference type="OrthoDB" id="202203at2759"/>
<comment type="caution">
    <text evidence="3">The sequence shown here is derived from an EMBL/GenBank/DDBJ whole genome shotgun (WGS) entry which is preliminary data.</text>
</comment>
<gene>
    <name evidence="3" type="ORF">CYY_004466</name>
</gene>
<reference evidence="3" key="1">
    <citation type="submission" date="2020-01" db="EMBL/GenBank/DDBJ databases">
        <title>Development of genomics and gene disruption for Polysphondylium violaceum indicates a role for the polyketide synthase stlB in stalk morphogenesis.</title>
        <authorList>
            <person name="Narita B."/>
            <person name="Kawabe Y."/>
            <person name="Kin K."/>
            <person name="Saito T."/>
            <person name="Gibbs R."/>
            <person name="Kuspa A."/>
            <person name="Muzny D."/>
            <person name="Queller D."/>
            <person name="Richards S."/>
            <person name="Strassman J."/>
            <person name="Sucgang R."/>
            <person name="Worley K."/>
            <person name="Schaap P."/>
        </authorList>
    </citation>
    <scope>NUCLEOTIDE SEQUENCE</scope>
    <source>
        <strain evidence="3">QSvi11</strain>
    </source>
</reference>
<keyword evidence="1" id="KW-1133">Transmembrane helix</keyword>
<dbReference type="GO" id="GO:0005737">
    <property type="term" value="C:cytoplasm"/>
    <property type="evidence" value="ECO:0007669"/>
    <property type="project" value="TreeGrafter"/>
</dbReference>
<dbReference type="Gene3D" id="3.50.50.100">
    <property type="match status" value="1"/>
</dbReference>
<accession>A0A8J4UZ81</accession>
<proteinExistence type="predicted"/>
<dbReference type="GO" id="GO:0004174">
    <property type="term" value="F:electron-transferring-flavoprotein dehydrogenase activity"/>
    <property type="evidence" value="ECO:0007669"/>
    <property type="project" value="TreeGrafter"/>
</dbReference>
<dbReference type="SUPFAM" id="SSF51905">
    <property type="entry name" value="FAD/NAD(P)-binding domain"/>
    <property type="match status" value="1"/>
</dbReference>
<dbReference type="GO" id="GO:0050660">
    <property type="term" value="F:flavin adenine dinucleotide binding"/>
    <property type="evidence" value="ECO:0007669"/>
    <property type="project" value="TreeGrafter"/>
</dbReference>
<dbReference type="AlphaFoldDB" id="A0A8J4UZ81"/>
<protein>
    <recommendedName>
        <fullName evidence="2">FAD/NAD(P)-binding domain-containing protein</fullName>
    </recommendedName>
</protein>
<name>A0A8J4UZ81_9MYCE</name>